<dbReference type="EMBL" id="LSRF01000001">
    <property type="protein sequence ID" value="KXP14409.1"/>
    <property type="molecule type" value="Genomic_DNA"/>
</dbReference>
<dbReference type="RefSeq" id="WP_068569024.1">
    <property type="nucleotide sequence ID" value="NZ_LSRF01000001.1"/>
</dbReference>
<protein>
    <recommendedName>
        <fullName evidence="3">Antitoxin MazE</fullName>
    </recommendedName>
</protein>
<dbReference type="Proteomes" id="UP000070258">
    <property type="component" value="Unassembled WGS sequence"/>
</dbReference>
<comment type="caution">
    <text evidence="1">The sequence shown here is derived from an EMBL/GenBank/DDBJ whole genome shotgun (WGS) entry which is preliminary data.</text>
</comment>
<name>A0A138AVI5_9ACTN</name>
<dbReference type="InterPro" id="IPR021558">
    <property type="entry name" value="MazE-like"/>
</dbReference>
<dbReference type="OrthoDB" id="3734119at2"/>
<gene>
    <name evidence="1" type="ORF">AXK60_00390</name>
</gene>
<organism evidence="1 2">
    <name type="scientific">Tsukamurella pseudospumae</name>
    <dbReference type="NCBI Taxonomy" id="239498"/>
    <lineage>
        <taxon>Bacteria</taxon>
        <taxon>Bacillati</taxon>
        <taxon>Actinomycetota</taxon>
        <taxon>Actinomycetes</taxon>
        <taxon>Mycobacteriales</taxon>
        <taxon>Tsukamurellaceae</taxon>
        <taxon>Tsukamurella</taxon>
    </lineage>
</organism>
<evidence type="ECO:0008006" key="3">
    <source>
        <dbReference type="Google" id="ProtNLM"/>
    </source>
</evidence>
<proteinExistence type="predicted"/>
<evidence type="ECO:0000313" key="2">
    <source>
        <dbReference type="Proteomes" id="UP000070258"/>
    </source>
</evidence>
<sequence length="67" mass="7640">MSTKDRVARHRAALREKGLRPIQIWVPDTRAEGFAEQAHRESVIAAADLQTRAVHDFIEDVTDWDAD</sequence>
<dbReference type="Pfam" id="PF11455">
    <property type="entry name" value="MazE-like"/>
    <property type="match status" value="1"/>
</dbReference>
<reference evidence="2" key="1">
    <citation type="submission" date="2016-02" db="EMBL/GenBank/DDBJ databases">
        <authorList>
            <person name="Wen L."/>
            <person name="He K."/>
            <person name="Yang H."/>
        </authorList>
    </citation>
    <scope>NUCLEOTIDE SEQUENCE [LARGE SCALE GENOMIC DNA]</scope>
    <source>
        <strain evidence="2">JCM 15929</strain>
    </source>
</reference>
<accession>A0A138AVI5</accession>
<evidence type="ECO:0000313" key="1">
    <source>
        <dbReference type="EMBL" id="KXP14409.1"/>
    </source>
</evidence>
<dbReference type="AlphaFoldDB" id="A0A138AVI5"/>
<dbReference type="STRING" id="239498.AXK60_00390"/>